<feature type="domain" description="Chromo" evidence="3">
    <location>
        <begin position="140"/>
        <end position="203"/>
    </location>
</feature>
<dbReference type="Pfam" id="PF00385">
    <property type="entry name" value="Chromo"/>
    <property type="match status" value="1"/>
</dbReference>
<dbReference type="InterPro" id="IPR016197">
    <property type="entry name" value="Chromo-like_dom_sf"/>
</dbReference>
<feature type="region of interest" description="Disordered" evidence="2">
    <location>
        <begin position="193"/>
        <end position="224"/>
    </location>
</feature>
<evidence type="ECO:0000313" key="5">
    <source>
        <dbReference type="Proteomes" id="UP001152087"/>
    </source>
</evidence>
<feature type="region of interest" description="Disordered" evidence="2">
    <location>
        <begin position="32"/>
        <end position="56"/>
    </location>
</feature>
<dbReference type="PROSITE" id="PS50013">
    <property type="entry name" value="CHROMO_2"/>
    <property type="match status" value="1"/>
</dbReference>
<sequence>MTPSRHSSIGRDIIRDIDIDRNYKRTVNTTALATAPEPEITEPIPPPKEDSIEPQLPQKQPELDSITELQKRHLGEVEIESFEAHRVDEANATVDILVKWANGEQTWESEWSLQQQVPMLVYKYWDSVDGRDAATGLDVYHVFRVLKRATRPQAKKGFRYQVQWVGYRRSESTWEYESKLAQIAPEELIKFEAKNESAPEAPTRKPKRGIARSSGHPGKNVRVN</sequence>
<accession>A0A9W8QW82</accession>
<evidence type="ECO:0000259" key="3">
    <source>
        <dbReference type="PROSITE" id="PS50013"/>
    </source>
</evidence>
<feature type="compositionally biased region" description="Low complexity" evidence="2">
    <location>
        <begin position="32"/>
        <end position="42"/>
    </location>
</feature>
<keyword evidence="5" id="KW-1185">Reference proteome</keyword>
<comment type="subunit">
    <text evidence="1">Component of the NuA4 histone acetyltransferase complex.</text>
</comment>
<proteinExistence type="predicted"/>
<dbReference type="AlphaFoldDB" id="A0A9W8QW82"/>
<dbReference type="Gene3D" id="2.40.50.40">
    <property type="match status" value="2"/>
</dbReference>
<name>A0A9W8QW82_9HYPO</name>
<dbReference type="EMBL" id="JAOQAV010000068">
    <property type="protein sequence ID" value="KAJ4178765.1"/>
    <property type="molecule type" value="Genomic_DNA"/>
</dbReference>
<dbReference type="SMART" id="SM00298">
    <property type="entry name" value="CHROMO"/>
    <property type="match status" value="2"/>
</dbReference>
<dbReference type="InterPro" id="IPR023780">
    <property type="entry name" value="Chromo_domain"/>
</dbReference>
<gene>
    <name evidence="4" type="ORF">NW755_012988</name>
</gene>
<dbReference type="Proteomes" id="UP001152087">
    <property type="component" value="Unassembled WGS sequence"/>
</dbReference>
<comment type="caution">
    <text evidence="4">The sequence shown here is derived from an EMBL/GenBank/DDBJ whole genome shotgun (WGS) entry which is preliminary data.</text>
</comment>
<evidence type="ECO:0000313" key="4">
    <source>
        <dbReference type="EMBL" id="KAJ4178765.1"/>
    </source>
</evidence>
<evidence type="ECO:0000256" key="2">
    <source>
        <dbReference type="SAM" id="MobiDB-lite"/>
    </source>
</evidence>
<dbReference type="CDD" id="cd00024">
    <property type="entry name" value="CD_CSD"/>
    <property type="match status" value="1"/>
</dbReference>
<organism evidence="4 5">
    <name type="scientific">Fusarium falciforme</name>
    <dbReference type="NCBI Taxonomy" id="195108"/>
    <lineage>
        <taxon>Eukaryota</taxon>
        <taxon>Fungi</taxon>
        <taxon>Dikarya</taxon>
        <taxon>Ascomycota</taxon>
        <taxon>Pezizomycotina</taxon>
        <taxon>Sordariomycetes</taxon>
        <taxon>Hypocreomycetidae</taxon>
        <taxon>Hypocreales</taxon>
        <taxon>Nectriaceae</taxon>
        <taxon>Fusarium</taxon>
        <taxon>Fusarium solani species complex</taxon>
    </lineage>
</organism>
<protein>
    <recommendedName>
        <fullName evidence="3">Chromo domain-containing protein</fullName>
    </recommendedName>
</protein>
<evidence type="ECO:0000256" key="1">
    <source>
        <dbReference type="ARBA" id="ARBA00011353"/>
    </source>
</evidence>
<dbReference type="SUPFAM" id="SSF54160">
    <property type="entry name" value="Chromo domain-like"/>
    <property type="match status" value="1"/>
</dbReference>
<reference evidence="4" key="1">
    <citation type="submission" date="2022-09" db="EMBL/GenBank/DDBJ databases">
        <title>Fusarium specimens isolated from Avocado Roots.</title>
        <authorList>
            <person name="Stajich J."/>
            <person name="Roper C."/>
            <person name="Heimlech-Rivalta G."/>
        </authorList>
    </citation>
    <scope>NUCLEOTIDE SEQUENCE</scope>
    <source>
        <strain evidence="4">A02</strain>
    </source>
</reference>
<dbReference type="GO" id="GO:0006338">
    <property type="term" value="P:chromatin remodeling"/>
    <property type="evidence" value="ECO:0007669"/>
    <property type="project" value="UniProtKB-ARBA"/>
</dbReference>
<dbReference type="InterPro" id="IPR000953">
    <property type="entry name" value="Chromo/chromo_shadow_dom"/>
</dbReference>